<organism evidence="1 2">
    <name type="scientific">Cristinia sonorae</name>
    <dbReference type="NCBI Taxonomy" id="1940300"/>
    <lineage>
        <taxon>Eukaryota</taxon>
        <taxon>Fungi</taxon>
        <taxon>Dikarya</taxon>
        <taxon>Basidiomycota</taxon>
        <taxon>Agaricomycotina</taxon>
        <taxon>Agaricomycetes</taxon>
        <taxon>Agaricomycetidae</taxon>
        <taxon>Agaricales</taxon>
        <taxon>Pleurotineae</taxon>
        <taxon>Stephanosporaceae</taxon>
        <taxon>Cristinia</taxon>
    </lineage>
</organism>
<dbReference type="Proteomes" id="UP000813824">
    <property type="component" value="Unassembled WGS sequence"/>
</dbReference>
<keyword evidence="2" id="KW-1185">Reference proteome</keyword>
<dbReference type="AlphaFoldDB" id="A0A8K0UHB8"/>
<evidence type="ECO:0000313" key="1">
    <source>
        <dbReference type="EMBL" id="KAH8084298.1"/>
    </source>
</evidence>
<reference evidence="1" key="1">
    <citation type="journal article" date="2021" name="New Phytol.">
        <title>Evolutionary innovations through gain and loss of genes in the ectomycorrhizal Boletales.</title>
        <authorList>
            <person name="Wu G."/>
            <person name="Miyauchi S."/>
            <person name="Morin E."/>
            <person name="Kuo A."/>
            <person name="Drula E."/>
            <person name="Varga T."/>
            <person name="Kohler A."/>
            <person name="Feng B."/>
            <person name="Cao Y."/>
            <person name="Lipzen A."/>
            <person name="Daum C."/>
            <person name="Hundley H."/>
            <person name="Pangilinan J."/>
            <person name="Johnson J."/>
            <person name="Barry K."/>
            <person name="LaButti K."/>
            <person name="Ng V."/>
            <person name="Ahrendt S."/>
            <person name="Min B."/>
            <person name="Choi I.G."/>
            <person name="Park H."/>
            <person name="Plett J.M."/>
            <person name="Magnuson J."/>
            <person name="Spatafora J.W."/>
            <person name="Nagy L.G."/>
            <person name="Henrissat B."/>
            <person name="Grigoriev I.V."/>
            <person name="Yang Z.L."/>
            <person name="Xu J."/>
            <person name="Martin F.M."/>
        </authorList>
    </citation>
    <scope>NUCLEOTIDE SEQUENCE</scope>
    <source>
        <strain evidence="1">KKN 215</strain>
    </source>
</reference>
<dbReference type="OrthoDB" id="3235294at2759"/>
<sequence>MAGQFYDLSPGGKLYPDDNSTKHVFLQADGKTSSGDRHVTLFWINGYDRTASVNLRRVVHLTGGVGNYHFLSPSVKIQGESSVSNHTLYQPGKFTRAQRDQILAFAHAIQFERKSVVNNCQTWMRDLFVAMLSAGLITQQLFDHIDAAVQIVMTMWRAGMCEIHSLQHTVLLRSEV</sequence>
<accession>A0A8K0UHB8</accession>
<evidence type="ECO:0000313" key="2">
    <source>
        <dbReference type="Proteomes" id="UP000813824"/>
    </source>
</evidence>
<gene>
    <name evidence="1" type="ORF">BXZ70DRAFT_910509</name>
</gene>
<protein>
    <submittedName>
        <fullName evidence="1">Uncharacterized protein</fullName>
    </submittedName>
</protein>
<comment type="caution">
    <text evidence="1">The sequence shown here is derived from an EMBL/GenBank/DDBJ whole genome shotgun (WGS) entry which is preliminary data.</text>
</comment>
<name>A0A8K0UHB8_9AGAR</name>
<proteinExistence type="predicted"/>
<dbReference type="EMBL" id="JAEVFJ010000046">
    <property type="protein sequence ID" value="KAH8084298.1"/>
    <property type="molecule type" value="Genomic_DNA"/>
</dbReference>